<evidence type="ECO:0000313" key="2">
    <source>
        <dbReference type="EnsemblPlants" id="Pp3c2_34330V3.1"/>
    </source>
</evidence>
<reference evidence="1 3" key="2">
    <citation type="journal article" date="2018" name="Plant J.">
        <title>The Physcomitrella patens chromosome-scale assembly reveals moss genome structure and evolution.</title>
        <authorList>
            <person name="Lang D."/>
            <person name="Ullrich K.K."/>
            <person name="Murat F."/>
            <person name="Fuchs J."/>
            <person name="Jenkins J."/>
            <person name="Haas F.B."/>
            <person name="Piednoel M."/>
            <person name="Gundlach H."/>
            <person name="Van Bel M."/>
            <person name="Meyberg R."/>
            <person name="Vives C."/>
            <person name="Morata J."/>
            <person name="Symeonidi A."/>
            <person name="Hiss M."/>
            <person name="Muchero W."/>
            <person name="Kamisugi Y."/>
            <person name="Saleh O."/>
            <person name="Blanc G."/>
            <person name="Decker E.L."/>
            <person name="van Gessel N."/>
            <person name="Grimwood J."/>
            <person name="Hayes R.D."/>
            <person name="Graham S.W."/>
            <person name="Gunter L.E."/>
            <person name="McDaniel S.F."/>
            <person name="Hoernstein S.N.W."/>
            <person name="Larsson A."/>
            <person name="Li F.W."/>
            <person name="Perroud P.F."/>
            <person name="Phillips J."/>
            <person name="Ranjan P."/>
            <person name="Rokshar D.S."/>
            <person name="Rothfels C.J."/>
            <person name="Schneider L."/>
            <person name="Shu S."/>
            <person name="Stevenson D.W."/>
            <person name="Thummler F."/>
            <person name="Tillich M."/>
            <person name="Villarreal Aguilar J.C."/>
            <person name="Widiez T."/>
            <person name="Wong G.K."/>
            <person name="Wymore A."/>
            <person name="Zhang Y."/>
            <person name="Zimmer A.D."/>
            <person name="Quatrano R.S."/>
            <person name="Mayer K.F.X."/>
            <person name="Goodstein D."/>
            <person name="Casacuberta J.M."/>
            <person name="Vandepoele K."/>
            <person name="Reski R."/>
            <person name="Cuming A.C."/>
            <person name="Tuskan G.A."/>
            <person name="Maumus F."/>
            <person name="Salse J."/>
            <person name="Schmutz J."/>
            <person name="Rensing S.A."/>
        </authorList>
    </citation>
    <scope>NUCLEOTIDE SEQUENCE [LARGE SCALE GENOMIC DNA]</scope>
    <source>
        <strain evidence="2 3">cv. Gransden 2004</strain>
    </source>
</reference>
<organism evidence="1">
    <name type="scientific">Physcomitrium patens</name>
    <name type="common">Spreading-leaved earth moss</name>
    <name type="synonym">Physcomitrella patens</name>
    <dbReference type="NCBI Taxonomy" id="3218"/>
    <lineage>
        <taxon>Eukaryota</taxon>
        <taxon>Viridiplantae</taxon>
        <taxon>Streptophyta</taxon>
        <taxon>Embryophyta</taxon>
        <taxon>Bryophyta</taxon>
        <taxon>Bryophytina</taxon>
        <taxon>Bryopsida</taxon>
        <taxon>Funariidae</taxon>
        <taxon>Funariales</taxon>
        <taxon>Funariaceae</taxon>
        <taxon>Physcomitrium</taxon>
    </lineage>
</organism>
<protein>
    <recommendedName>
        <fullName evidence="4">Reverse transcriptase domain-containing protein</fullName>
    </recommendedName>
</protein>
<gene>
    <name evidence="1" type="ORF">PHYPA_003624</name>
</gene>
<dbReference type="AlphaFoldDB" id="A0A2K1L493"/>
<proteinExistence type="predicted"/>
<dbReference type="InParanoid" id="A0A2K1L493"/>
<evidence type="ECO:0000313" key="1">
    <source>
        <dbReference type="EMBL" id="PNR60831.1"/>
    </source>
</evidence>
<evidence type="ECO:0008006" key="4">
    <source>
        <dbReference type="Google" id="ProtNLM"/>
    </source>
</evidence>
<name>A0A2K1L493_PHYPA</name>
<dbReference type="Gramene" id="Pp3c2_34330V3.1">
    <property type="protein sequence ID" value="Pp3c2_34330V3.1"/>
    <property type="gene ID" value="Pp3c2_34330"/>
</dbReference>
<reference evidence="1 3" key="1">
    <citation type="journal article" date="2008" name="Science">
        <title>The Physcomitrella genome reveals evolutionary insights into the conquest of land by plants.</title>
        <authorList>
            <person name="Rensing S."/>
            <person name="Lang D."/>
            <person name="Zimmer A."/>
            <person name="Terry A."/>
            <person name="Salamov A."/>
            <person name="Shapiro H."/>
            <person name="Nishiyama T."/>
            <person name="Perroud P.-F."/>
            <person name="Lindquist E."/>
            <person name="Kamisugi Y."/>
            <person name="Tanahashi T."/>
            <person name="Sakakibara K."/>
            <person name="Fujita T."/>
            <person name="Oishi K."/>
            <person name="Shin-I T."/>
            <person name="Kuroki Y."/>
            <person name="Toyoda A."/>
            <person name="Suzuki Y."/>
            <person name="Hashimoto A."/>
            <person name="Yamaguchi K."/>
            <person name="Sugano A."/>
            <person name="Kohara Y."/>
            <person name="Fujiyama A."/>
            <person name="Anterola A."/>
            <person name="Aoki S."/>
            <person name="Ashton N."/>
            <person name="Barbazuk W.B."/>
            <person name="Barker E."/>
            <person name="Bennetzen J."/>
            <person name="Bezanilla M."/>
            <person name="Blankenship R."/>
            <person name="Cho S.H."/>
            <person name="Dutcher S."/>
            <person name="Estelle M."/>
            <person name="Fawcett J.A."/>
            <person name="Gundlach H."/>
            <person name="Hanada K."/>
            <person name="Heyl A."/>
            <person name="Hicks K.A."/>
            <person name="Hugh J."/>
            <person name="Lohr M."/>
            <person name="Mayer K."/>
            <person name="Melkozernov A."/>
            <person name="Murata T."/>
            <person name="Nelson D."/>
            <person name="Pils B."/>
            <person name="Prigge M."/>
            <person name="Reiss B."/>
            <person name="Renner T."/>
            <person name="Rombauts S."/>
            <person name="Rushton P."/>
            <person name="Sanderfoot A."/>
            <person name="Schween G."/>
            <person name="Shiu S.-H."/>
            <person name="Stueber K."/>
            <person name="Theodoulou F.L."/>
            <person name="Tu H."/>
            <person name="Van de Peer Y."/>
            <person name="Verrier P.J."/>
            <person name="Waters E."/>
            <person name="Wood A."/>
            <person name="Yang L."/>
            <person name="Cove D."/>
            <person name="Cuming A."/>
            <person name="Hasebe M."/>
            <person name="Lucas S."/>
            <person name="Mishler D.B."/>
            <person name="Reski R."/>
            <person name="Grigoriev I."/>
            <person name="Quatrano R.S."/>
            <person name="Boore J.L."/>
        </authorList>
    </citation>
    <scope>NUCLEOTIDE SEQUENCE [LARGE SCALE GENOMIC DNA]</scope>
    <source>
        <strain evidence="2 3">cv. Gransden 2004</strain>
    </source>
</reference>
<sequence>MIMSIIGLKNTLIEFLWVIDQVLFSLLFDRCYTDDVIIFSSTP</sequence>
<dbReference type="EMBL" id="ABEU02000002">
    <property type="protein sequence ID" value="PNR60831.1"/>
    <property type="molecule type" value="Genomic_DNA"/>
</dbReference>
<accession>A0A2K1L493</accession>
<dbReference type="Proteomes" id="UP000006727">
    <property type="component" value="Chromosome 2"/>
</dbReference>
<dbReference type="EnsemblPlants" id="Pp3c2_34330V3.1">
    <property type="protein sequence ID" value="Pp3c2_34330V3.1"/>
    <property type="gene ID" value="Pp3c2_34330"/>
</dbReference>
<reference evidence="2" key="3">
    <citation type="submission" date="2020-12" db="UniProtKB">
        <authorList>
            <consortium name="EnsemblPlants"/>
        </authorList>
    </citation>
    <scope>IDENTIFICATION</scope>
</reference>
<evidence type="ECO:0000313" key="3">
    <source>
        <dbReference type="Proteomes" id="UP000006727"/>
    </source>
</evidence>
<keyword evidence="3" id="KW-1185">Reference proteome</keyword>